<sequence length="41" mass="4823">MAPETENEQERFHEHGMLLQLALLLNTCMNHEVIQRLFLTA</sequence>
<gene>
    <name evidence="1" type="ORF">ASZ90_015114</name>
</gene>
<protein>
    <submittedName>
        <fullName evidence="1">Uncharacterized protein</fullName>
    </submittedName>
</protein>
<reference evidence="1" key="1">
    <citation type="journal article" date="2015" name="Proc. Natl. Acad. Sci. U.S.A.">
        <title>Networks of energetic and metabolic interactions define dynamics in microbial communities.</title>
        <authorList>
            <person name="Embree M."/>
            <person name="Liu J.K."/>
            <person name="Al-Bassam M.M."/>
            <person name="Zengler K."/>
        </authorList>
    </citation>
    <scope>NUCLEOTIDE SEQUENCE</scope>
</reference>
<organism evidence="1">
    <name type="scientific">hydrocarbon metagenome</name>
    <dbReference type="NCBI Taxonomy" id="938273"/>
    <lineage>
        <taxon>unclassified sequences</taxon>
        <taxon>metagenomes</taxon>
        <taxon>ecological metagenomes</taxon>
    </lineage>
</organism>
<comment type="caution">
    <text evidence="1">The sequence shown here is derived from an EMBL/GenBank/DDBJ whole genome shotgun (WGS) entry which is preliminary data.</text>
</comment>
<accession>A0A0W8F2W8</accession>
<dbReference type="EMBL" id="LNQE01001572">
    <property type="protein sequence ID" value="KUG15238.1"/>
    <property type="molecule type" value="Genomic_DNA"/>
</dbReference>
<evidence type="ECO:0000313" key="1">
    <source>
        <dbReference type="EMBL" id="KUG15238.1"/>
    </source>
</evidence>
<dbReference type="AlphaFoldDB" id="A0A0W8F2W8"/>
<proteinExistence type="predicted"/>
<name>A0A0W8F2W8_9ZZZZ</name>